<dbReference type="AlphaFoldDB" id="A0A445M1W3"/>
<gene>
    <name evidence="1" type="ORF">D0Y65_001238</name>
</gene>
<keyword evidence="2" id="KW-1185">Reference proteome</keyword>
<evidence type="ECO:0000313" key="2">
    <source>
        <dbReference type="Proteomes" id="UP000289340"/>
    </source>
</evidence>
<name>A0A445M1W3_GLYSO</name>
<dbReference type="Proteomes" id="UP000289340">
    <property type="component" value="Chromosome 1"/>
</dbReference>
<protein>
    <submittedName>
        <fullName evidence="1">Uncharacterized protein</fullName>
    </submittedName>
</protein>
<sequence length="125" mass="14567">MNHFFRKVPGRGFPGVFRKTFGYFRKNTSSGNFPENVFPELPEEPLTGLPEDFSVSLFRHFFRRTLVFSPLVFYPKLASCVTVKEQVVNHSWQVAPRRDAEGFIKEEEEGICYFDHADDTCHIML</sequence>
<comment type="caution">
    <text evidence="1">The sequence shown here is derived from an EMBL/GenBank/DDBJ whole genome shotgun (WGS) entry which is preliminary data.</text>
</comment>
<evidence type="ECO:0000313" key="1">
    <source>
        <dbReference type="EMBL" id="RZC29582.1"/>
    </source>
</evidence>
<accession>A0A445M1W3</accession>
<dbReference type="EMBL" id="QZWG01000001">
    <property type="protein sequence ID" value="RZC29582.1"/>
    <property type="molecule type" value="Genomic_DNA"/>
</dbReference>
<reference evidence="1 2" key="1">
    <citation type="submission" date="2018-09" db="EMBL/GenBank/DDBJ databases">
        <title>A high-quality reference genome of wild soybean provides a powerful tool to mine soybean genomes.</title>
        <authorList>
            <person name="Xie M."/>
            <person name="Chung C.Y.L."/>
            <person name="Li M.-W."/>
            <person name="Wong F.-L."/>
            <person name="Chan T.-F."/>
            <person name="Lam H.-M."/>
        </authorList>
    </citation>
    <scope>NUCLEOTIDE SEQUENCE [LARGE SCALE GENOMIC DNA]</scope>
    <source>
        <strain evidence="2">cv. W05</strain>
        <tissue evidence="1">Hypocotyl of etiolated seedlings</tissue>
    </source>
</reference>
<organism evidence="1 2">
    <name type="scientific">Glycine soja</name>
    <name type="common">Wild soybean</name>
    <dbReference type="NCBI Taxonomy" id="3848"/>
    <lineage>
        <taxon>Eukaryota</taxon>
        <taxon>Viridiplantae</taxon>
        <taxon>Streptophyta</taxon>
        <taxon>Embryophyta</taxon>
        <taxon>Tracheophyta</taxon>
        <taxon>Spermatophyta</taxon>
        <taxon>Magnoliopsida</taxon>
        <taxon>eudicotyledons</taxon>
        <taxon>Gunneridae</taxon>
        <taxon>Pentapetalae</taxon>
        <taxon>rosids</taxon>
        <taxon>fabids</taxon>
        <taxon>Fabales</taxon>
        <taxon>Fabaceae</taxon>
        <taxon>Papilionoideae</taxon>
        <taxon>50 kb inversion clade</taxon>
        <taxon>NPAAA clade</taxon>
        <taxon>indigoferoid/millettioid clade</taxon>
        <taxon>Phaseoleae</taxon>
        <taxon>Glycine</taxon>
        <taxon>Glycine subgen. Soja</taxon>
    </lineage>
</organism>
<proteinExistence type="predicted"/>